<keyword evidence="9" id="KW-1185">Reference proteome</keyword>
<comment type="cofactor">
    <cofactor evidence="6">
        <name>Zn(2+)</name>
        <dbReference type="ChEBI" id="CHEBI:29105"/>
    </cofactor>
</comment>
<evidence type="ECO:0000256" key="3">
    <source>
        <dbReference type="ARBA" id="ARBA00022723"/>
    </source>
</evidence>
<evidence type="ECO:0000256" key="4">
    <source>
        <dbReference type="ARBA" id="ARBA00022833"/>
    </source>
</evidence>
<feature type="region of interest" description="Disordered" evidence="7">
    <location>
        <begin position="599"/>
        <end position="618"/>
    </location>
</feature>
<comment type="caution">
    <text evidence="8">The sequence shown here is derived from an EMBL/GenBank/DDBJ whole genome shotgun (WGS) entry which is preliminary data.</text>
</comment>
<keyword evidence="4 6" id="KW-0862">Zinc</keyword>
<evidence type="ECO:0000313" key="9">
    <source>
        <dbReference type="Proteomes" id="UP000528286"/>
    </source>
</evidence>
<evidence type="ECO:0000256" key="2">
    <source>
        <dbReference type="ARBA" id="ARBA00022475"/>
    </source>
</evidence>
<feature type="binding site" evidence="6">
    <location>
        <position position="510"/>
    </location>
    <ligand>
        <name>Zn(2+)</name>
        <dbReference type="ChEBI" id="CHEBI:29105"/>
    </ligand>
</feature>
<evidence type="ECO:0000256" key="1">
    <source>
        <dbReference type="ARBA" id="ARBA00022448"/>
    </source>
</evidence>
<dbReference type="RefSeq" id="WP_183366665.1">
    <property type="nucleotide sequence ID" value="NZ_JACIEZ010000004.1"/>
</dbReference>
<accession>A0A7W6NLG1</accession>
<dbReference type="AlphaFoldDB" id="A0A7W6NLG1"/>
<dbReference type="PANTHER" id="PTHR38344:SF1">
    <property type="entry name" value="INORGANIC CARBON TRANSPORTER SUBUNIT DABA-RELATED"/>
    <property type="match status" value="1"/>
</dbReference>
<comment type="subcellular location">
    <subcellularLocation>
        <location evidence="6">Cell membrane</location>
        <topology evidence="6">Peripheral membrane protein</topology>
    </subcellularLocation>
</comment>
<organism evidence="8 9">
    <name type="scientific">Gellertiella hungarica</name>
    <dbReference type="NCBI Taxonomy" id="1572859"/>
    <lineage>
        <taxon>Bacteria</taxon>
        <taxon>Pseudomonadati</taxon>
        <taxon>Pseudomonadota</taxon>
        <taxon>Alphaproteobacteria</taxon>
        <taxon>Hyphomicrobiales</taxon>
        <taxon>Rhizobiaceae</taxon>
        <taxon>Gellertiella</taxon>
    </lineage>
</organism>
<reference evidence="8 9" key="1">
    <citation type="submission" date="2020-08" db="EMBL/GenBank/DDBJ databases">
        <title>Genomic Encyclopedia of Type Strains, Phase IV (KMG-IV): sequencing the most valuable type-strain genomes for metagenomic binning, comparative biology and taxonomic classification.</title>
        <authorList>
            <person name="Goeker M."/>
        </authorList>
    </citation>
    <scope>NUCLEOTIDE SEQUENCE [LARGE SCALE GENOMIC DNA]</scope>
    <source>
        <strain evidence="8 9">DSM 29853</strain>
    </source>
</reference>
<proteinExistence type="inferred from homology"/>
<protein>
    <recommendedName>
        <fullName evidence="6">Probable inorganic carbon transporter subunit DabA</fullName>
    </recommendedName>
</protein>
<dbReference type="GO" id="GO:0008270">
    <property type="term" value="F:zinc ion binding"/>
    <property type="evidence" value="ECO:0007669"/>
    <property type="project" value="UniProtKB-UniRule"/>
</dbReference>
<name>A0A7W6NLG1_9HYPH</name>
<dbReference type="GO" id="GO:0005886">
    <property type="term" value="C:plasma membrane"/>
    <property type="evidence" value="ECO:0007669"/>
    <property type="project" value="UniProtKB-SubCell"/>
</dbReference>
<comment type="similarity">
    <text evidence="6">Belongs to the inorganic carbon transporter (TC 9.A.2) DabA family.</text>
</comment>
<keyword evidence="2 6" id="KW-1003">Cell membrane</keyword>
<sequence length="807" mass="87238">MNQLPHFDLSDAHRLWQAADGAGRAIPPAWPLQATVAVNPFLGQSQLTLAETAELLGRLSGTDLAPPRDWFARRIESGLITGDDLATALQRIPVPGLKAPAELAAAALREKTLPDVIPDVASLAARASGIDWPRIVIERIGTFAAGYFDEGQALWAASRAKGAYAAWRLFAMHDLTPEIAGLKGFAAEVAELPLSARDAIAAAGERLGLGHEPGTYFHQLLLGLGGYGQYARQLQFSAERDGSGETSVTELLAIRLAFEAALFRLYRQGIEAEWQHSLAAHRSPVRPGRDRLIDAALLEAAELGENRRRIASLEWACLSGKVVADPLPVRPSVQAAFCIDVRSEVFRRALETVDMGIATTGFAGFFGMGVAHRQAASDLTEHRLPVLLPAGQFTCEAVPGERDRADRFKARAVRAFGRFRQAAVSSFAFIEAMGPVYAGKLIGDSFRWRGRKRISPGPVTAHGTSETERTATAEAVLRAMSMTTNFARIVLLAGHGATSANNPFLSALQCGACGGHAGDVNARLLANLLNDPAVRAGLKEKNILIPEDTLFLAGLHDTTTDEVTLFEGDVEVSAHEADLARLRDWLHVAGRLARTERAKRLPRGAEAPPARRSRDWAETRPEWGLAGCTAFIAAPRSLTVGHSLEGRAFLHDYVWQKDEGFKVLELILTAPVVVASWINLQYYGSSVAPALFGSGNKLLHNVVGGIGVLEGNGGPMRTGLPWQSVHDGRRLVHEPMRLSVFVAAPASAVTDILARQPGLRQLLDRGWIKLFCINDQGGPTLRYAGDLRFEEQPAEPYGTPEWARETA</sequence>
<feature type="binding site" evidence="6">
    <location>
        <position position="338"/>
    </location>
    <ligand>
        <name>Zn(2+)</name>
        <dbReference type="ChEBI" id="CHEBI:29105"/>
    </ligand>
</feature>
<keyword evidence="3 6" id="KW-0479">Metal-binding</keyword>
<feature type="binding site" evidence="6">
    <location>
        <position position="495"/>
    </location>
    <ligand>
        <name>Zn(2+)</name>
        <dbReference type="ChEBI" id="CHEBI:29105"/>
    </ligand>
</feature>
<dbReference type="Proteomes" id="UP000528286">
    <property type="component" value="Unassembled WGS sequence"/>
</dbReference>
<dbReference type="PANTHER" id="PTHR38344">
    <property type="entry name" value="UPF0753 PROTEIN AQ_863"/>
    <property type="match status" value="1"/>
</dbReference>
<keyword evidence="5 6" id="KW-0472">Membrane</keyword>
<comment type="subunit">
    <text evidence="6">Forms a complex with DabB.</text>
</comment>
<evidence type="ECO:0000313" key="8">
    <source>
        <dbReference type="EMBL" id="MBB4065380.1"/>
    </source>
</evidence>
<dbReference type="HAMAP" id="MF_01871">
    <property type="entry name" value="DabA"/>
    <property type="match status" value="1"/>
</dbReference>
<evidence type="ECO:0000256" key="7">
    <source>
        <dbReference type="SAM" id="MobiDB-lite"/>
    </source>
</evidence>
<evidence type="ECO:0000256" key="5">
    <source>
        <dbReference type="ARBA" id="ARBA00023136"/>
    </source>
</evidence>
<feature type="binding site" evidence="6">
    <location>
        <position position="340"/>
    </location>
    <ligand>
        <name>Zn(2+)</name>
        <dbReference type="ChEBI" id="CHEBI:29105"/>
    </ligand>
</feature>
<dbReference type="EMBL" id="JACIEZ010000004">
    <property type="protein sequence ID" value="MBB4065380.1"/>
    <property type="molecule type" value="Genomic_DNA"/>
</dbReference>
<dbReference type="InterPro" id="IPR018752">
    <property type="entry name" value="DabA"/>
</dbReference>
<evidence type="ECO:0000256" key="6">
    <source>
        <dbReference type="HAMAP-Rule" id="MF_01871"/>
    </source>
</evidence>
<comment type="function">
    <text evidence="6">Part of an energy-coupled inorganic carbon pump.</text>
</comment>
<dbReference type="Pfam" id="PF10070">
    <property type="entry name" value="DabA"/>
    <property type="match status" value="1"/>
</dbReference>
<keyword evidence="1 6" id="KW-0813">Transport</keyword>
<gene>
    <name evidence="6" type="primary">dabA</name>
    <name evidence="8" type="ORF">GGR23_002581</name>
</gene>